<protein>
    <submittedName>
        <fullName evidence="5">Alpha/beta hydrolase fold-3</fullName>
    </submittedName>
</protein>
<feature type="compositionally biased region" description="Polar residues" evidence="3">
    <location>
        <begin position="341"/>
        <end position="351"/>
    </location>
</feature>
<dbReference type="Pfam" id="PF07859">
    <property type="entry name" value="Abhydrolase_3"/>
    <property type="match status" value="1"/>
</dbReference>
<feature type="compositionally biased region" description="Basic and acidic residues" evidence="3">
    <location>
        <begin position="691"/>
        <end position="707"/>
    </location>
</feature>
<evidence type="ECO:0000256" key="3">
    <source>
        <dbReference type="SAM" id="MobiDB-lite"/>
    </source>
</evidence>
<evidence type="ECO:0000256" key="2">
    <source>
        <dbReference type="ARBA" id="ARBA00022801"/>
    </source>
</evidence>
<feature type="compositionally biased region" description="Polar residues" evidence="3">
    <location>
        <begin position="861"/>
        <end position="871"/>
    </location>
</feature>
<feature type="compositionally biased region" description="Basic and acidic residues" evidence="3">
    <location>
        <begin position="1088"/>
        <end position="1111"/>
    </location>
</feature>
<dbReference type="InterPro" id="IPR050300">
    <property type="entry name" value="GDXG_lipolytic_enzyme"/>
</dbReference>
<dbReference type="PANTHER" id="PTHR48081">
    <property type="entry name" value="AB HYDROLASE SUPERFAMILY PROTEIN C4A8.06C"/>
    <property type="match status" value="1"/>
</dbReference>
<feature type="compositionally biased region" description="Low complexity" evidence="3">
    <location>
        <begin position="742"/>
        <end position="753"/>
    </location>
</feature>
<dbReference type="PROSITE" id="PS01173">
    <property type="entry name" value="LIPASE_GDXG_HIS"/>
    <property type="match status" value="1"/>
</dbReference>
<sequence>MAPSLSGPSTAVSKKFDSIAQTIFARPPETVPFNCLTALLAVLPTAAMTFGSHYMHYRRLKGDPKRKLSYHEGVAVVEAFLYYSSFQTIEQMQAFTLQKVPSPRWAKVIHDTIPPDIIDSAANLVINQLGDEGIARVGGKKWWQWRGPGDPPLDGEWIEMKNDYQERKKNGDTGNRVIMYLHGGAFYFGSVNSHRYQIQRHARMLKARAFAIDYRLAPQYPFPCALQDVLAAYLYLLALYSPREIVVVGDSAGASLAISMLVTLRDQKLSLPAGVILVSPWVDLTASFPSMGEEESEDYLPNYGLMQAPSILFPPPNCDEIDQFMKEYKEERGVAPRAPGNTGTAGASQDEAQGYSLDRGRQTSRDVGQQEEEDDDTVESHPHLGRRIPPLVAEVAGELVEIKDQIWPYTTNDMLAHPLTSPIFQPSLGGLPPMMVISGGGERLRDEQAYLAHKAANPTKYAPDQTILEKFDPTGRIITSYPPTQVYFQVYDGLCHDALALFQTWPVKCMFFSIAQFAAKCLADAQETVIEIPDSLYRGRDKRKFGRTYQWGRVGDPIPPFENNMIRQRVDPQGAIYPMEPPEKMPALNYPNTEIGRIQSCIAVNWLAAKKLWDMSFKKSKLKVQKQRMKEMRMQIQRLEPDEIPPACSQASRYNLPVPPRKLPRGGHILTVWNTLGSAIDTRSQRRRPKPEHDLKIGTEHIADSVRRTSAAPNAGMASRRRSTAYGIQPRTGTPGTSRMTSRAGSRAGSIASPEAARVTSPKRLASMDVTGMSQAGAGTMPPPPQQPTAGKPSVATNAPPRRESSIAPPPALMNPDGSVSSQRSPHEASSGYPSTPEGQRFSSFAKQGGVSGDAREPSEPQDTSDLSPGSTIPEENRQRYSSITAPIINADKTPGGQGDDEGMQDLGESPNATADPADRYLLNNRQRFPKYHSPNQPPNAGKDEVEGDGEDDYDKGRPQPYRSTTSGIAMAPNGATGDASTRTVIDQAGVVSPSNPEPEEAPSEEDSSLDPMLPPKAPTRVAQARREEAAAKRKRSIVNEASADLSRVDSVLGYKAPIEGMDGGRVESIQRADSSGPGEEGEQPQGKPEEEPQEGPRAKIEPEPRAERGSLRKSKAPRRWSKQSKKLRTPNW</sequence>
<feature type="compositionally biased region" description="Polar residues" evidence="3">
    <location>
        <begin position="731"/>
        <end position="741"/>
    </location>
</feature>
<feature type="compositionally biased region" description="Polar residues" evidence="3">
    <location>
        <begin position="832"/>
        <end position="846"/>
    </location>
</feature>
<dbReference type="InterPro" id="IPR002168">
    <property type="entry name" value="Lipase_GDXG_HIS_AS"/>
</dbReference>
<evidence type="ECO:0000313" key="6">
    <source>
        <dbReference type="Proteomes" id="UP000242877"/>
    </source>
</evidence>
<dbReference type="Proteomes" id="UP000242877">
    <property type="component" value="Unassembled WGS sequence"/>
</dbReference>
<proteinExistence type="inferred from homology"/>
<dbReference type="OrthoDB" id="4205481at2759"/>
<dbReference type="PANTHER" id="PTHR48081:SF19">
    <property type="entry name" value="AB HYDROLASE SUPERFAMILY PROTEIN C4A8.06C"/>
    <property type="match status" value="1"/>
</dbReference>
<dbReference type="AlphaFoldDB" id="A0A167X4B3"/>
<organism evidence="5 6">
    <name type="scientific">Ascosphaera apis ARSEF 7405</name>
    <dbReference type="NCBI Taxonomy" id="392613"/>
    <lineage>
        <taxon>Eukaryota</taxon>
        <taxon>Fungi</taxon>
        <taxon>Dikarya</taxon>
        <taxon>Ascomycota</taxon>
        <taxon>Pezizomycotina</taxon>
        <taxon>Eurotiomycetes</taxon>
        <taxon>Eurotiomycetidae</taxon>
        <taxon>Onygenales</taxon>
        <taxon>Ascosphaeraceae</taxon>
        <taxon>Ascosphaera</taxon>
    </lineage>
</organism>
<accession>A0A167X4B3</accession>
<comment type="similarity">
    <text evidence="1">Belongs to the 'GDXG' lipolytic enzyme family.</text>
</comment>
<dbReference type="Gene3D" id="3.40.50.1820">
    <property type="entry name" value="alpha/beta hydrolase"/>
    <property type="match status" value="1"/>
</dbReference>
<dbReference type="GO" id="GO:0016787">
    <property type="term" value="F:hydrolase activity"/>
    <property type="evidence" value="ECO:0007669"/>
    <property type="project" value="UniProtKB-KW"/>
</dbReference>
<gene>
    <name evidence="5" type="ORF">AAP_04369</name>
</gene>
<dbReference type="VEuPathDB" id="FungiDB:AAP_04369"/>
<comment type="caution">
    <text evidence="5">The sequence shown here is derived from an EMBL/GenBank/DDBJ whole genome shotgun (WGS) entry which is preliminary data.</text>
</comment>
<dbReference type="SUPFAM" id="SSF53474">
    <property type="entry name" value="alpha/beta-Hydrolases"/>
    <property type="match status" value="1"/>
</dbReference>
<dbReference type="InterPro" id="IPR013094">
    <property type="entry name" value="AB_hydrolase_3"/>
</dbReference>
<reference evidence="5 6" key="1">
    <citation type="journal article" date="2016" name="Genome Biol. Evol.">
        <title>Divergent and convergent evolution of fungal pathogenicity.</title>
        <authorList>
            <person name="Shang Y."/>
            <person name="Xiao G."/>
            <person name="Zheng P."/>
            <person name="Cen K."/>
            <person name="Zhan S."/>
            <person name="Wang C."/>
        </authorList>
    </citation>
    <scope>NUCLEOTIDE SEQUENCE [LARGE SCALE GENOMIC DNA]</scope>
    <source>
        <strain evidence="5 6">ARSEF 7405</strain>
    </source>
</reference>
<evidence type="ECO:0000259" key="4">
    <source>
        <dbReference type="Pfam" id="PF07859"/>
    </source>
</evidence>
<dbReference type="InterPro" id="IPR029058">
    <property type="entry name" value="AB_hydrolase_fold"/>
</dbReference>
<feature type="region of interest" description="Disordered" evidence="3">
    <location>
        <begin position="332"/>
        <end position="384"/>
    </location>
</feature>
<feature type="compositionally biased region" description="Basic residues" evidence="3">
    <location>
        <begin position="1112"/>
        <end position="1133"/>
    </location>
</feature>
<evidence type="ECO:0000313" key="5">
    <source>
        <dbReference type="EMBL" id="KZZ89614.1"/>
    </source>
</evidence>
<keyword evidence="6" id="KW-1185">Reference proteome</keyword>
<dbReference type="EMBL" id="AZGZ01000020">
    <property type="protein sequence ID" value="KZZ89614.1"/>
    <property type="molecule type" value="Genomic_DNA"/>
</dbReference>
<evidence type="ECO:0000256" key="1">
    <source>
        <dbReference type="ARBA" id="ARBA00010515"/>
    </source>
</evidence>
<feature type="region of interest" description="Disordered" evidence="3">
    <location>
        <begin position="681"/>
        <end position="1133"/>
    </location>
</feature>
<name>A0A167X4B3_9EURO</name>
<feature type="compositionally biased region" description="Acidic residues" evidence="3">
    <location>
        <begin position="998"/>
        <end position="1009"/>
    </location>
</feature>
<feature type="domain" description="Alpha/beta hydrolase fold-3" evidence="4">
    <location>
        <begin position="178"/>
        <end position="299"/>
    </location>
</feature>
<keyword evidence="2 5" id="KW-0378">Hydrolase</keyword>